<sequence>MITRISQENVEGAQIQQSYNKSTENSRLQDISFEEIDNFLEASTNENTQRNTVSDMKLFKKYLEESGVTDEKKSTLSITKGPEFEKCRTVLQAKQKQLKSLGYGNKENASDELTDSDINKLYEQDLLGTHAPLPLTNLLYLTLTLVIGMRGGKEQRDLNFGDICIGVNS</sequence>
<accession>A0A6J8DGV0</accession>
<protein>
    <submittedName>
        <fullName evidence="2">Uncharacterized protein</fullName>
    </submittedName>
</protein>
<dbReference type="AlphaFoldDB" id="A0A6J8DGV0"/>
<dbReference type="InterPro" id="IPR042838">
    <property type="entry name" value="KIAA1958"/>
</dbReference>
<evidence type="ECO:0000313" key="2">
    <source>
        <dbReference type="EMBL" id="CAC5407245.1"/>
    </source>
</evidence>
<dbReference type="PANTHER" id="PTHR46963">
    <property type="entry name" value="SIMILAR TO RIKEN CDNA E130308A19"/>
    <property type="match status" value="1"/>
</dbReference>
<reference evidence="2 3" key="1">
    <citation type="submission" date="2020-06" db="EMBL/GenBank/DDBJ databases">
        <authorList>
            <person name="Li R."/>
            <person name="Bekaert M."/>
        </authorList>
    </citation>
    <scope>NUCLEOTIDE SEQUENCE [LARGE SCALE GENOMIC DNA]</scope>
    <source>
        <strain evidence="3">wild</strain>
    </source>
</reference>
<dbReference type="Proteomes" id="UP000507470">
    <property type="component" value="Unassembled WGS sequence"/>
</dbReference>
<dbReference type="EMBL" id="CACVKT020007387">
    <property type="protein sequence ID" value="CAC5407245.1"/>
    <property type="molecule type" value="Genomic_DNA"/>
</dbReference>
<gene>
    <name evidence="2" type="ORF">MCOR_40745</name>
</gene>
<proteinExistence type="predicted"/>
<evidence type="ECO:0000313" key="3">
    <source>
        <dbReference type="Proteomes" id="UP000507470"/>
    </source>
</evidence>
<dbReference type="PANTHER" id="PTHR46963:SF2">
    <property type="match status" value="1"/>
</dbReference>
<name>A0A6J8DGV0_MYTCO</name>
<organism evidence="2 3">
    <name type="scientific">Mytilus coruscus</name>
    <name type="common">Sea mussel</name>
    <dbReference type="NCBI Taxonomy" id="42192"/>
    <lineage>
        <taxon>Eukaryota</taxon>
        <taxon>Metazoa</taxon>
        <taxon>Spiralia</taxon>
        <taxon>Lophotrochozoa</taxon>
        <taxon>Mollusca</taxon>
        <taxon>Bivalvia</taxon>
        <taxon>Autobranchia</taxon>
        <taxon>Pteriomorphia</taxon>
        <taxon>Mytilida</taxon>
        <taxon>Mytiloidea</taxon>
        <taxon>Mytilidae</taxon>
        <taxon>Mytilinae</taxon>
        <taxon>Mytilus</taxon>
    </lineage>
</organism>
<feature type="region of interest" description="Disordered" evidence="1">
    <location>
        <begin position="1"/>
        <end position="26"/>
    </location>
</feature>
<evidence type="ECO:0000256" key="1">
    <source>
        <dbReference type="SAM" id="MobiDB-lite"/>
    </source>
</evidence>
<keyword evidence="3" id="KW-1185">Reference proteome</keyword>